<name>A0A430JA14_9BACL</name>
<organism evidence="2 3">
    <name type="scientific">Paenibacillus whitsoniae</name>
    <dbReference type="NCBI Taxonomy" id="2496558"/>
    <lineage>
        <taxon>Bacteria</taxon>
        <taxon>Bacillati</taxon>
        <taxon>Bacillota</taxon>
        <taxon>Bacilli</taxon>
        <taxon>Bacillales</taxon>
        <taxon>Paenibacillaceae</taxon>
        <taxon>Paenibacillus</taxon>
    </lineage>
</organism>
<dbReference type="Gene3D" id="1.20.5.110">
    <property type="match status" value="2"/>
</dbReference>
<dbReference type="Proteomes" id="UP000276128">
    <property type="component" value="Unassembled WGS sequence"/>
</dbReference>
<feature type="coiled-coil region" evidence="1">
    <location>
        <begin position="24"/>
        <end position="100"/>
    </location>
</feature>
<dbReference type="InterPro" id="IPR018106">
    <property type="entry name" value="CAP_CS_N"/>
</dbReference>
<dbReference type="OrthoDB" id="2623173at2"/>
<keyword evidence="1" id="KW-0175">Coiled coil</keyword>
<dbReference type="SUPFAM" id="SSF57997">
    <property type="entry name" value="Tropomyosin"/>
    <property type="match status" value="1"/>
</dbReference>
<dbReference type="PROSITE" id="PS01088">
    <property type="entry name" value="CAP_1"/>
    <property type="match status" value="1"/>
</dbReference>
<sequence length="121" mass="14371">MDHELKEVFRAVLKEELVPIIQRLDNIETRLENVEARLEKVEARLENVEVRLDKVEARLDNLEVRFDSVELEQSQMKQAIMETNEAVKRIEKNQEQQQQLIELLSYRSIEQEAKLKRVSSL</sequence>
<evidence type="ECO:0000313" key="3">
    <source>
        <dbReference type="Proteomes" id="UP000276128"/>
    </source>
</evidence>
<comment type="caution">
    <text evidence="2">The sequence shown here is derived from an EMBL/GenBank/DDBJ whole genome shotgun (WGS) entry which is preliminary data.</text>
</comment>
<accession>A0A430JA14</accession>
<evidence type="ECO:0000256" key="1">
    <source>
        <dbReference type="SAM" id="Coils"/>
    </source>
</evidence>
<protein>
    <submittedName>
        <fullName evidence="2">Uncharacterized protein</fullName>
    </submittedName>
</protein>
<dbReference type="AlphaFoldDB" id="A0A430JA14"/>
<reference evidence="2 3" key="1">
    <citation type="submission" date="2018-12" db="EMBL/GenBank/DDBJ databases">
        <title>Bacillus ochoae sp. nov., Paenibacillus whitsoniae sp. nov., Paenibacillus spiritus sp. nov. Isolated from the Mars Exploration Rover during spacecraft assembly.</title>
        <authorList>
            <person name="Seuylemezian A."/>
            <person name="Vaishampayan P."/>
        </authorList>
    </citation>
    <scope>NUCLEOTIDE SEQUENCE [LARGE SCALE GENOMIC DNA]</scope>
    <source>
        <strain evidence="2 3">MER 54</strain>
    </source>
</reference>
<dbReference type="EMBL" id="RXHU01000062">
    <property type="protein sequence ID" value="RTE07891.1"/>
    <property type="molecule type" value="Genomic_DNA"/>
</dbReference>
<keyword evidence="3" id="KW-1185">Reference proteome</keyword>
<dbReference type="RefSeq" id="WP_126142963.1">
    <property type="nucleotide sequence ID" value="NZ_RXHU01000062.1"/>
</dbReference>
<proteinExistence type="predicted"/>
<evidence type="ECO:0000313" key="2">
    <source>
        <dbReference type="EMBL" id="RTE07891.1"/>
    </source>
</evidence>
<gene>
    <name evidence="2" type="ORF">EJQ19_19775</name>
</gene>